<comment type="subcellular location">
    <subcellularLocation>
        <location evidence="1">Nucleus</location>
    </subcellularLocation>
</comment>
<dbReference type="PROSITE" id="PS00028">
    <property type="entry name" value="ZINC_FINGER_C2H2_1"/>
    <property type="match status" value="4"/>
</dbReference>
<evidence type="ECO:0000256" key="4">
    <source>
        <dbReference type="ARBA" id="ARBA00022737"/>
    </source>
</evidence>
<feature type="region of interest" description="Disordered" evidence="12">
    <location>
        <begin position="66"/>
        <end position="96"/>
    </location>
</feature>
<dbReference type="GO" id="GO:0045944">
    <property type="term" value="P:positive regulation of transcription by RNA polymerase II"/>
    <property type="evidence" value="ECO:0007669"/>
    <property type="project" value="UniProtKB-ARBA"/>
</dbReference>
<feature type="domain" description="C2H2-type" evidence="13">
    <location>
        <begin position="163"/>
        <end position="190"/>
    </location>
</feature>
<dbReference type="SMART" id="SM00355">
    <property type="entry name" value="ZnF_C2H2"/>
    <property type="match status" value="4"/>
</dbReference>
<keyword evidence="3" id="KW-0479">Metal-binding</keyword>
<evidence type="ECO:0000256" key="7">
    <source>
        <dbReference type="ARBA" id="ARBA00023015"/>
    </source>
</evidence>
<dbReference type="FunFam" id="3.30.160.60:FF:000125">
    <property type="entry name" value="Putative zinc finger protein 143"/>
    <property type="match status" value="1"/>
</dbReference>
<proteinExistence type="inferred from homology"/>
<name>A0A2H8TKP1_9HEMI</name>
<evidence type="ECO:0000256" key="12">
    <source>
        <dbReference type="SAM" id="MobiDB-lite"/>
    </source>
</evidence>
<feature type="compositionally biased region" description="Polar residues" evidence="12">
    <location>
        <begin position="66"/>
        <end position="75"/>
    </location>
</feature>
<evidence type="ECO:0000256" key="1">
    <source>
        <dbReference type="ARBA" id="ARBA00004123"/>
    </source>
</evidence>
<keyword evidence="7" id="KW-0805">Transcription regulation</keyword>
<evidence type="ECO:0000259" key="13">
    <source>
        <dbReference type="PROSITE" id="PS50157"/>
    </source>
</evidence>
<dbReference type="EMBL" id="GFXV01002804">
    <property type="protein sequence ID" value="MBW14609.1"/>
    <property type="molecule type" value="Transcribed_RNA"/>
</dbReference>
<dbReference type="PROSITE" id="PS50157">
    <property type="entry name" value="ZINC_FINGER_C2H2_2"/>
    <property type="match status" value="4"/>
</dbReference>
<dbReference type="FunFam" id="3.30.160.60:FF:000744">
    <property type="entry name" value="zinc finger E-box-binding homeobox 1"/>
    <property type="match status" value="1"/>
</dbReference>
<dbReference type="InterPro" id="IPR036236">
    <property type="entry name" value="Znf_C2H2_sf"/>
</dbReference>
<dbReference type="GO" id="GO:0008270">
    <property type="term" value="F:zinc ion binding"/>
    <property type="evidence" value="ECO:0007669"/>
    <property type="project" value="UniProtKB-KW"/>
</dbReference>
<keyword evidence="6" id="KW-0862">Zinc</keyword>
<evidence type="ECO:0000313" key="14">
    <source>
        <dbReference type="EMBL" id="MBW14609.1"/>
    </source>
</evidence>
<dbReference type="GO" id="GO:0000981">
    <property type="term" value="F:DNA-binding transcription factor activity, RNA polymerase II-specific"/>
    <property type="evidence" value="ECO:0007669"/>
    <property type="project" value="TreeGrafter"/>
</dbReference>
<dbReference type="InterPro" id="IPR050329">
    <property type="entry name" value="GLI_C2H2-zinc-finger"/>
</dbReference>
<dbReference type="PANTHER" id="PTHR19818:SF161">
    <property type="entry name" value="C2H2-TYPE DOMAIN-CONTAINING PROTEIN"/>
    <property type="match status" value="1"/>
</dbReference>
<dbReference type="OrthoDB" id="6077919at2759"/>
<dbReference type="AlphaFoldDB" id="A0A2H8TKP1"/>
<dbReference type="SUPFAM" id="SSF57667">
    <property type="entry name" value="beta-beta-alpha zinc fingers"/>
    <property type="match status" value="2"/>
</dbReference>
<organism evidence="14">
    <name type="scientific">Melanaphis sacchari</name>
    <dbReference type="NCBI Taxonomy" id="742174"/>
    <lineage>
        <taxon>Eukaryota</taxon>
        <taxon>Metazoa</taxon>
        <taxon>Ecdysozoa</taxon>
        <taxon>Arthropoda</taxon>
        <taxon>Hexapoda</taxon>
        <taxon>Insecta</taxon>
        <taxon>Pterygota</taxon>
        <taxon>Neoptera</taxon>
        <taxon>Paraneoptera</taxon>
        <taxon>Hemiptera</taxon>
        <taxon>Sternorrhyncha</taxon>
        <taxon>Aphidomorpha</taxon>
        <taxon>Aphidoidea</taxon>
        <taxon>Aphididae</taxon>
        <taxon>Aphidini</taxon>
        <taxon>Melanaphis</taxon>
    </lineage>
</organism>
<dbReference type="FunFam" id="3.30.160.60:FF:001480">
    <property type="entry name" value="Si:cabz01071911.3"/>
    <property type="match status" value="1"/>
</dbReference>
<dbReference type="Gene3D" id="3.30.160.60">
    <property type="entry name" value="Classic Zinc Finger"/>
    <property type="match status" value="4"/>
</dbReference>
<evidence type="ECO:0000256" key="9">
    <source>
        <dbReference type="ARBA" id="ARBA00023163"/>
    </source>
</evidence>
<keyword evidence="9" id="KW-0804">Transcription</keyword>
<evidence type="ECO:0000256" key="5">
    <source>
        <dbReference type="ARBA" id="ARBA00022771"/>
    </source>
</evidence>
<keyword evidence="8" id="KW-0238">DNA-binding</keyword>
<feature type="domain" description="C2H2-type" evidence="13">
    <location>
        <begin position="250"/>
        <end position="277"/>
    </location>
</feature>
<dbReference type="InterPro" id="IPR013087">
    <property type="entry name" value="Znf_C2H2_type"/>
</dbReference>
<sequence>MSFFILQEVELVTTATENGSISLNVINETTKKSIEPTMTVIENEPVSLNVVKETIIEEMGPEISATENESVSTNVLKKPTKKRPSRKKKCGDKMSKMDAQKILPKKKKGRTFNLKKRNSISNEVKKNTNHTSSKSEPKIVYIPNITTNSEKKTIDVTQKPSPKVCQFCEKIFKKNADLERHVRIHTGDKPYKCDQPECNKAFATKSSLEYHIITHSGKMKRAECPQCNGLFATTSTLKVHMRQHTGEKPFKCPVCGDAFRTTGHLHAHIIVHERKKKRK</sequence>
<evidence type="ECO:0000256" key="2">
    <source>
        <dbReference type="ARBA" id="ARBA00006991"/>
    </source>
</evidence>
<dbReference type="PANTHER" id="PTHR19818">
    <property type="entry name" value="ZINC FINGER PROTEIN ZIC AND GLI"/>
    <property type="match status" value="1"/>
</dbReference>
<evidence type="ECO:0000256" key="8">
    <source>
        <dbReference type="ARBA" id="ARBA00023125"/>
    </source>
</evidence>
<feature type="domain" description="C2H2-type" evidence="13">
    <location>
        <begin position="191"/>
        <end position="220"/>
    </location>
</feature>
<protein>
    <submittedName>
        <fullName evidence="14">Zinc finger protein 236</fullName>
    </submittedName>
</protein>
<accession>A0A2H8TKP1</accession>
<dbReference type="Pfam" id="PF00096">
    <property type="entry name" value="zf-C2H2"/>
    <property type="match status" value="4"/>
</dbReference>
<keyword evidence="10" id="KW-0539">Nucleus</keyword>
<dbReference type="GO" id="GO:0000978">
    <property type="term" value="F:RNA polymerase II cis-regulatory region sequence-specific DNA binding"/>
    <property type="evidence" value="ECO:0007669"/>
    <property type="project" value="TreeGrafter"/>
</dbReference>
<evidence type="ECO:0000256" key="6">
    <source>
        <dbReference type="ARBA" id="ARBA00022833"/>
    </source>
</evidence>
<reference evidence="14" key="1">
    <citation type="submission" date="2017-10" db="EMBL/GenBank/DDBJ databases">
        <title>Transcriptome Assembly of Sugarcane Aphid Adults.</title>
        <authorList>
            <person name="Scully E.D."/>
            <person name="Palmer N.A."/>
            <person name="Geib S.M."/>
            <person name="Sarath G."/>
            <person name="Sattler S.E."/>
        </authorList>
    </citation>
    <scope>NUCLEOTIDE SEQUENCE</scope>
    <source>
        <tissue evidence="14">Whole body</tissue>
    </source>
</reference>
<evidence type="ECO:0000256" key="10">
    <source>
        <dbReference type="ARBA" id="ARBA00023242"/>
    </source>
</evidence>
<keyword evidence="4" id="KW-0677">Repeat</keyword>
<dbReference type="GO" id="GO:0005634">
    <property type="term" value="C:nucleus"/>
    <property type="evidence" value="ECO:0007669"/>
    <property type="project" value="UniProtKB-SubCell"/>
</dbReference>
<evidence type="ECO:0000256" key="11">
    <source>
        <dbReference type="PROSITE-ProRule" id="PRU00042"/>
    </source>
</evidence>
<feature type="domain" description="C2H2-type" evidence="13">
    <location>
        <begin position="222"/>
        <end position="249"/>
    </location>
</feature>
<comment type="similarity">
    <text evidence="2">Belongs to the krueppel C2H2-type zinc-finger protein family.</text>
</comment>
<gene>
    <name evidence="14" type="primary">ZNF236_7</name>
</gene>
<feature type="compositionally biased region" description="Basic residues" evidence="12">
    <location>
        <begin position="78"/>
        <end position="90"/>
    </location>
</feature>
<keyword evidence="5 11" id="KW-0863">Zinc-finger</keyword>
<evidence type="ECO:0000256" key="3">
    <source>
        <dbReference type="ARBA" id="ARBA00022723"/>
    </source>
</evidence>